<evidence type="ECO:0000256" key="9">
    <source>
        <dbReference type="ARBA" id="ARBA00022895"/>
    </source>
</evidence>
<keyword evidence="6 13" id="KW-0548">Nucleotidyltransferase</keyword>
<dbReference type="OrthoDB" id="289721at2759"/>
<dbReference type="InterPro" id="IPR049139">
    <property type="entry name" value="TERT_C"/>
</dbReference>
<evidence type="ECO:0000259" key="15">
    <source>
        <dbReference type="PROSITE" id="PS50878"/>
    </source>
</evidence>
<evidence type="ECO:0000256" key="10">
    <source>
        <dbReference type="ARBA" id="ARBA00022918"/>
    </source>
</evidence>
<evidence type="ECO:0000256" key="12">
    <source>
        <dbReference type="ARBA" id="ARBA00048173"/>
    </source>
</evidence>
<evidence type="ECO:0000256" key="6">
    <source>
        <dbReference type="ARBA" id="ARBA00022695"/>
    </source>
</evidence>
<gene>
    <name evidence="16" type="ORF">Rt10032_c04g1833</name>
</gene>
<comment type="function">
    <text evidence="13">Telomerase is a ribonucleoprotein enzyme essential for the replication of chromosome termini in most eukaryotes. It elongates telomeres. It is a reverse transcriptase that adds simple sequence repeats to chromosome ends by copying a template sequence within the RNA component of the enzyme.</text>
</comment>
<evidence type="ECO:0000256" key="3">
    <source>
        <dbReference type="ARBA" id="ARBA00016182"/>
    </source>
</evidence>
<dbReference type="AlphaFoldDB" id="A0A511KCZ0"/>
<evidence type="ECO:0000256" key="4">
    <source>
        <dbReference type="ARBA" id="ARBA00022454"/>
    </source>
</evidence>
<protein>
    <recommendedName>
        <fullName evidence="3 13">Telomerase reverse transcriptase</fullName>
        <ecNumber evidence="2 13">2.7.7.49</ecNumber>
    </recommendedName>
    <alternativeName>
        <fullName evidence="13">Telomerase catalytic subunit</fullName>
    </alternativeName>
</protein>
<feature type="compositionally biased region" description="Basic residues" evidence="14">
    <location>
        <begin position="241"/>
        <end position="251"/>
    </location>
</feature>
<evidence type="ECO:0000313" key="17">
    <source>
        <dbReference type="Proteomes" id="UP000321518"/>
    </source>
</evidence>
<comment type="similarity">
    <text evidence="1 13">Belongs to the reverse transcriptase family. Telomerase subfamily.</text>
</comment>
<dbReference type="SMART" id="SM00975">
    <property type="entry name" value="Telomerase_RBD"/>
    <property type="match status" value="1"/>
</dbReference>
<feature type="compositionally biased region" description="Low complexity" evidence="14">
    <location>
        <begin position="277"/>
        <end position="291"/>
    </location>
</feature>
<proteinExistence type="inferred from homology"/>
<feature type="domain" description="Reverse transcriptase" evidence="15">
    <location>
        <begin position="719"/>
        <end position="1064"/>
    </location>
</feature>
<dbReference type="InterPro" id="IPR021891">
    <property type="entry name" value="Telomerase_RBD"/>
</dbReference>
<dbReference type="InterPro" id="IPR003545">
    <property type="entry name" value="Telomerase_RT"/>
</dbReference>
<dbReference type="Pfam" id="PF21399">
    <property type="entry name" value="TERT_C"/>
    <property type="match status" value="1"/>
</dbReference>
<evidence type="ECO:0000256" key="5">
    <source>
        <dbReference type="ARBA" id="ARBA00022679"/>
    </source>
</evidence>
<evidence type="ECO:0000256" key="1">
    <source>
        <dbReference type="ARBA" id="ARBA00008001"/>
    </source>
</evidence>
<dbReference type="Gene3D" id="3.30.70.2630">
    <property type="match status" value="1"/>
</dbReference>
<keyword evidence="5 13" id="KW-0808">Transferase</keyword>
<comment type="caution">
    <text evidence="16">The sequence shown here is derived from an EMBL/GenBank/DDBJ whole genome shotgun (WGS) entry which is preliminary data.</text>
</comment>
<dbReference type="SUPFAM" id="SSF56672">
    <property type="entry name" value="DNA/RNA polymerases"/>
    <property type="match status" value="1"/>
</dbReference>
<evidence type="ECO:0000313" key="16">
    <source>
        <dbReference type="EMBL" id="GEM07816.1"/>
    </source>
</evidence>
<evidence type="ECO:0000256" key="14">
    <source>
        <dbReference type="SAM" id="MobiDB-lite"/>
    </source>
</evidence>
<evidence type="ECO:0000256" key="13">
    <source>
        <dbReference type="RuleBase" id="RU365061"/>
    </source>
</evidence>
<dbReference type="GO" id="GO:0000333">
    <property type="term" value="C:telomerase catalytic core complex"/>
    <property type="evidence" value="ECO:0007669"/>
    <property type="project" value="TreeGrafter"/>
</dbReference>
<reference evidence="16 17" key="1">
    <citation type="submission" date="2019-07" db="EMBL/GenBank/DDBJ databases">
        <title>Rhodotorula toruloides NBRC10032 genome sequencing.</title>
        <authorList>
            <person name="Shida Y."/>
            <person name="Takaku H."/>
            <person name="Ogasawara W."/>
            <person name="Mori K."/>
        </authorList>
    </citation>
    <scope>NUCLEOTIDE SEQUENCE [LARGE SCALE GENOMIC DNA]</scope>
    <source>
        <strain evidence="16 17">NBRC10032</strain>
    </source>
</reference>
<dbReference type="PROSITE" id="PS50878">
    <property type="entry name" value="RT_POL"/>
    <property type="match status" value="1"/>
</dbReference>
<dbReference type="Gene3D" id="1.10.132.70">
    <property type="match status" value="1"/>
</dbReference>
<keyword evidence="8 13" id="KW-0460">Magnesium</keyword>
<keyword evidence="4 13" id="KW-0158">Chromosome</keyword>
<sequence>MTVSMLGVGSATTFGPLSLNKDASSARQPAMNVTLRTLRQLYTTVASLGELVPDGFRLVEKDDSEGYKSLVGGIVVASTALIGPPALPAMVQNATITMEEIVDQVQQRVFAAHAKDYHRDKAAGKMAWATPKNILALGYRLTTQKRWELTRSRSNLGPSYAQVFPNTVAASLVTSPEWGILASRLGPDVLIDLLASPTTAVFTPLPNACLLQVSGTPLAELRPLSSDVVAYHEAKSDRPAHQRRKRKRRRKSNEAAKGDLEEEAEEVACGSPMSVDPTQLVSSPQPSPQLSRIDGSTSLSPTRRARILGPSHSAPDLGPPCSPTYTLSHRLFHRLLVPTSPSKRSLTATQSATQSARSLIGVSEMSERPAKRRRLETLNSANSIVLSRHRMYHNRLAKVKGGGVPYGLPPKHILTRLPTLFPPNSADQLDDKQFKAVSQAPARHLAKYIFPRQFGLHNAFTSPKPRTSLEVLPDYLDRELEIKKLGSSKTPSRLKIVLPHLERLALLSRRCNLRKVLDKRCLSKVNHKSLSQDERSAVLELMGEMRTQVSRGEVSVDISHTSLVIPHGRTQANEQARSKPKLAEFACSLHEVDLYVQEVVREVIPKAFWGSDQNFKLVQKHISSFLALRRHETTSLHALLQGMVVLDSDMQKRQELLGEFMYWFFDSFVIDLVRTAFYVTDAATHQNRPLYFRQDDWNVLCTPLLAQLGDTVFEKVPKNHLLNLQRERELGYSYVRLRPKETGVRPIVNLARRPLKIEANGQKTVGQPINKILQSVFDVLTFEKKRKPYLVGSLVSDPQQIYARIRTYKSTLLAKHSGKLPKLYFVKVDVRGAYDTIQQDKLLQIVEAVLTETMYWIQKYSQVTPINGRPFKSFKRAACTDGDLGTFEELASKLAQELHNVVLSDQVAYTSVARDRLMHLLREHITTNLVKVSGHLYRQKTGIPQGSILSSLLCALFYGDMERRKLAFTDDDESTLLRYVDDFLFITTEREKAVCFLSTMSNGIPEYGCAISPDKRLTNFDVALADGELVPPLAEGEGAAAPLLALVNHANGQLADFPWCGLAINPVTLEVRVSTTATTEKDIVNQLTIQRHRKPGQAFLHAMFRAVKIRSHVMYTDTSHNSPSTVYTNIYRSMLVVALKFQAYVQGWGMDPRRKTGFLYKVIEQVVNFEWADIVSKSRSRKAQTLKVELALKRLWVVWLGYHAFHRVLYRCPSVYSSLVTLLSRNVGGTAYSAARLHLAKVVAKGENGWADRGNAERKARRRL</sequence>
<dbReference type="PANTHER" id="PTHR12066:SF0">
    <property type="entry name" value="TELOMERASE REVERSE TRANSCRIPTASE"/>
    <property type="match status" value="1"/>
</dbReference>
<dbReference type="Pfam" id="PF12009">
    <property type="entry name" value="Telomerase_RBD"/>
    <property type="match status" value="1"/>
</dbReference>
<dbReference type="Gene3D" id="1.10.357.90">
    <property type="match status" value="1"/>
</dbReference>
<keyword evidence="11 13" id="KW-0539">Nucleus</keyword>
<dbReference type="PANTHER" id="PTHR12066">
    <property type="entry name" value="TELOMERASE REVERSE TRANSCRIPTASE"/>
    <property type="match status" value="1"/>
</dbReference>
<evidence type="ECO:0000256" key="11">
    <source>
        <dbReference type="ARBA" id="ARBA00023242"/>
    </source>
</evidence>
<keyword evidence="9 13" id="KW-0779">Telomere</keyword>
<comment type="catalytic activity">
    <reaction evidence="12 13">
        <text>DNA(n) + a 2'-deoxyribonucleoside 5'-triphosphate = DNA(n+1) + diphosphate</text>
        <dbReference type="Rhea" id="RHEA:22508"/>
        <dbReference type="Rhea" id="RHEA-COMP:17339"/>
        <dbReference type="Rhea" id="RHEA-COMP:17340"/>
        <dbReference type="ChEBI" id="CHEBI:33019"/>
        <dbReference type="ChEBI" id="CHEBI:61560"/>
        <dbReference type="ChEBI" id="CHEBI:173112"/>
        <dbReference type="EC" id="2.7.7.49"/>
    </reaction>
</comment>
<name>A0A511KCZ0_RHOTO</name>
<dbReference type="PRINTS" id="PR01365">
    <property type="entry name" value="TELOMERASERT"/>
</dbReference>
<dbReference type="Pfam" id="PF00078">
    <property type="entry name" value="RVT_1"/>
    <property type="match status" value="1"/>
</dbReference>
<dbReference type="EMBL" id="BJWK01000004">
    <property type="protein sequence ID" value="GEM07816.1"/>
    <property type="molecule type" value="Genomic_DNA"/>
</dbReference>
<dbReference type="GO" id="GO:0000781">
    <property type="term" value="C:chromosome, telomeric region"/>
    <property type="evidence" value="ECO:0007669"/>
    <property type="project" value="UniProtKB-SubCell"/>
</dbReference>
<dbReference type="InterPro" id="IPR043502">
    <property type="entry name" value="DNA/RNA_pol_sf"/>
</dbReference>
<evidence type="ECO:0000256" key="7">
    <source>
        <dbReference type="ARBA" id="ARBA00022723"/>
    </source>
</evidence>
<dbReference type="CDD" id="cd01648">
    <property type="entry name" value="TERT"/>
    <property type="match status" value="1"/>
</dbReference>
<keyword evidence="10 13" id="KW-0695">RNA-directed DNA polymerase</keyword>
<accession>A0A511KCZ0</accession>
<dbReference type="GO" id="GO:0003720">
    <property type="term" value="F:telomerase activity"/>
    <property type="evidence" value="ECO:0007669"/>
    <property type="project" value="InterPro"/>
</dbReference>
<dbReference type="GO" id="GO:0070034">
    <property type="term" value="F:telomerase RNA binding"/>
    <property type="evidence" value="ECO:0007669"/>
    <property type="project" value="TreeGrafter"/>
</dbReference>
<evidence type="ECO:0000256" key="2">
    <source>
        <dbReference type="ARBA" id="ARBA00012493"/>
    </source>
</evidence>
<dbReference type="InterPro" id="IPR000477">
    <property type="entry name" value="RT_dom"/>
</dbReference>
<dbReference type="EC" id="2.7.7.49" evidence="2 13"/>
<dbReference type="GO" id="GO:0046872">
    <property type="term" value="F:metal ion binding"/>
    <property type="evidence" value="ECO:0007669"/>
    <property type="project" value="UniProtKB-KW"/>
</dbReference>
<feature type="region of interest" description="Disordered" evidence="14">
    <location>
        <begin position="232"/>
        <end position="320"/>
    </location>
</feature>
<dbReference type="GO" id="GO:0007004">
    <property type="term" value="P:telomere maintenance via telomerase"/>
    <property type="evidence" value="ECO:0007669"/>
    <property type="project" value="TreeGrafter"/>
</dbReference>
<comment type="subcellular location">
    <subcellularLocation>
        <location evidence="13">Nucleus</location>
    </subcellularLocation>
    <subcellularLocation>
        <location evidence="13">Chromosome</location>
        <location evidence="13">Telomere</location>
    </subcellularLocation>
</comment>
<dbReference type="Proteomes" id="UP000321518">
    <property type="component" value="Unassembled WGS sequence"/>
</dbReference>
<dbReference type="GO" id="GO:0042162">
    <property type="term" value="F:telomeric DNA binding"/>
    <property type="evidence" value="ECO:0007669"/>
    <property type="project" value="TreeGrafter"/>
</dbReference>
<evidence type="ECO:0000256" key="8">
    <source>
        <dbReference type="ARBA" id="ARBA00022842"/>
    </source>
</evidence>
<keyword evidence="7 13" id="KW-0479">Metal-binding</keyword>
<organism evidence="16 17">
    <name type="scientific">Rhodotorula toruloides</name>
    <name type="common">Yeast</name>
    <name type="synonym">Rhodosporidium toruloides</name>
    <dbReference type="NCBI Taxonomy" id="5286"/>
    <lineage>
        <taxon>Eukaryota</taxon>
        <taxon>Fungi</taxon>
        <taxon>Dikarya</taxon>
        <taxon>Basidiomycota</taxon>
        <taxon>Pucciniomycotina</taxon>
        <taxon>Microbotryomycetes</taxon>
        <taxon>Sporidiobolales</taxon>
        <taxon>Sporidiobolaceae</taxon>
        <taxon>Rhodotorula</taxon>
    </lineage>
</organism>